<keyword evidence="3" id="KW-1185">Reference proteome</keyword>
<keyword evidence="1" id="KW-0472">Membrane</keyword>
<reference evidence="2 3" key="1">
    <citation type="submission" date="2018-05" db="EMBL/GenBank/DDBJ databases">
        <title>Nocardioides silvaticus genome.</title>
        <authorList>
            <person name="Li C."/>
            <person name="Wang G."/>
        </authorList>
    </citation>
    <scope>NUCLEOTIDE SEQUENCE [LARGE SCALE GENOMIC DNA]</scope>
    <source>
        <strain evidence="2 3">CCTCC AB 2018079</strain>
    </source>
</reference>
<name>A0A316TEF7_9ACTN</name>
<comment type="caution">
    <text evidence="2">The sequence shown here is derived from an EMBL/GenBank/DDBJ whole genome shotgun (WGS) entry which is preliminary data.</text>
</comment>
<accession>A0A316TEF7</accession>
<protein>
    <submittedName>
        <fullName evidence="2">Uncharacterized protein</fullName>
    </submittedName>
</protein>
<keyword evidence="1" id="KW-0812">Transmembrane</keyword>
<feature type="transmembrane region" description="Helical" evidence="1">
    <location>
        <begin position="36"/>
        <end position="52"/>
    </location>
</feature>
<proteinExistence type="predicted"/>
<evidence type="ECO:0000313" key="3">
    <source>
        <dbReference type="Proteomes" id="UP000245507"/>
    </source>
</evidence>
<dbReference type="Proteomes" id="UP000245507">
    <property type="component" value="Unassembled WGS sequence"/>
</dbReference>
<evidence type="ECO:0000256" key="1">
    <source>
        <dbReference type="SAM" id="Phobius"/>
    </source>
</evidence>
<organism evidence="2 3">
    <name type="scientific">Nocardioides silvaticus</name>
    <dbReference type="NCBI Taxonomy" id="2201891"/>
    <lineage>
        <taxon>Bacteria</taxon>
        <taxon>Bacillati</taxon>
        <taxon>Actinomycetota</taxon>
        <taxon>Actinomycetes</taxon>
        <taxon>Propionibacteriales</taxon>
        <taxon>Nocardioidaceae</taxon>
        <taxon>Nocardioides</taxon>
    </lineage>
</organism>
<dbReference type="EMBL" id="QGDD01000008">
    <property type="protein sequence ID" value="PWN01635.1"/>
    <property type="molecule type" value="Genomic_DNA"/>
</dbReference>
<dbReference type="AlphaFoldDB" id="A0A316TEF7"/>
<dbReference type="RefSeq" id="WP_109695757.1">
    <property type="nucleotide sequence ID" value="NZ_QGDD01000008.1"/>
</dbReference>
<keyword evidence="1" id="KW-1133">Transmembrane helix</keyword>
<sequence length="59" mass="5997">MATRPIKAPMLVVAALCLMTALLGAAMVFSDSGQALGFALLGFFGAGAFVLGRKGFGFD</sequence>
<gene>
    <name evidence="2" type="ORF">DJ010_16435</name>
</gene>
<evidence type="ECO:0000313" key="2">
    <source>
        <dbReference type="EMBL" id="PWN01635.1"/>
    </source>
</evidence>